<dbReference type="InterPro" id="IPR018108">
    <property type="entry name" value="MCP_transmembrane"/>
</dbReference>
<keyword evidence="13" id="KW-1185">Reference proteome</keyword>
<comment type="similarity">
    <text evidence="2 11">Belongs to the mitochondrial carrier (TC 2.A.29) family.</text>
</comment>
<evidence type="ECO:0000256" key="7">
    <source>
        <dbReference type="ARBA" id="ARBA00022989"/>
    </source>
</evidence>
<evidence type="ECO:0000256" key="1">
    <source>
        <dbReference type="ARBA" id="ARBA00004448"/>
    </source>
</evidence>
<evidence type="ECO:0000256" key="10">
    <source>
        <dbReference type="PROSITE-ProRule" id="PRU00282"/>
    </source>
</evidence>
<organism evidence="12 13">
    <name type="scientific">Chloropicon primus</name>
    <dbReference type="NCBI Taxonomy" id="1764295"/>
    <lineage>
        <taxon>Eukaryota</taxon>
        <taxon>Viridiplantae</taxon>
        <taxon>Chlorophyta</taxon>
        <taxon>Chloropicophyceae</taxon>
        <taxon>Chloropicales</taxon>
        <taxon>Chloropicaceae</taxon>
        <taxon>Chloropicon</taxon>
    </lineage>
</organism>
<evidence type="ECO:0000256" key="2">
    <source>
        <dbReference type="ARBA" id="ARBA00006375"/>
    </source>
</evidence>
<accession>A0A5B8N259</accession>
<dbReference type="InterPro" id="IPR045315">
    <property type="entry name" value="Mtm1-like"/>
</dbReference>
<reference evidence="12 13" key="1">
    <citation type="submission" date="2018-07" db="EMBL/GenBank/DDBJ databases">
        <title>The complete nuclear genome of the prasinophyte Chloropicon primus (CCMP1205).</title>
        <authorList>
            <person name="Pombert J.-F."/>
            <person name="Otis C."/>
            <person name="Turmel M."/>
            <person name="Lemieux C."/>
        </authorList>
    </citation>
    <scope>NUCLEOTIDE SEQUENCE [LARGE SCALE GENOMIC DNA]</scope>
    <source>
        <strain evidence="12 13">CCMP1205</strain>
    </source>
</reference>
<keyword evidence="6" id="KW-0999">Mitochondrion inner membrane</keyword>
<dbReference type="OrthoDB" id="1747031at2759"/>
<evidence type="ECO:0000256" key="6">
    <source>
        <dbReference type="ARBA" id="ARBA00022792"/>
    </source>
</evidence>
<feature type="repeat" description="Solcar" evidence="10">
    <location>
        <begin position="285"/>
        <end position="391"/>
    </location>
</feature>
<dbReference type="PANTHER" id="PTHR45760">
    <property type="entry name" value="FI19922P1-RELATED"/>
    <property type="match status" value="1"/>
</dbReference>
<keyword evidence="3 11" id="KW-0813">Transport</keyword>
<keyword evidence="8" id="KW-0496">Mitochondrion</keyword>
<proteinExistence type="inferred from homology"/>
<evidence type="ECO:0000256" key="8">
    <source>
        <dbReference type="ARBA" id="ARBA00023128"/>
    </source>
</evidence>
<dbReference type="AlphaFoldDB" id="A0A5B8N259"/>
<dbReference type="PROSITE" id="PS50920">
    <property type="entry name" value="SOLCAR"/>
    <property type="match status" value="3"/>
</dbReference>
<evidence type="ECO:0000313" key="13">
    <source>
        <dbReference type="Proteomes" id="UP000316726"/>
    </source>
</evidence>
<feature type="repeat" description="Solcar" evidence="10">
    <location>
        <begin position="178"/>
        <end position="262"/>
    </location>
</feature>
<dbReference type="SUPFAM" id="SSF103506">
    <property type="entry name" value="Mitochondrial carrier"/>
    <property type="match status" value="1"/>
</dbReference>
<evidence type="ECO:0000256" key="3">
    <source>
        <dbReference type="ARBA" id="ARBA00022448"/>
    </source>
</evidence>
<dbReference type="Gene3D" id="1.50.40.10">
    <property type="entry name" value="Mitochondrial carrier domain"/>
    <property type="match status" value="2"/>
</dbReference>
<evidence type="ECO:0000256" key="4">
    <source>
        <dbReference type="ARBA" id="ARBA00022692"/>
    </source>
</evidence>
<evidence type="ECO:0000256" key="11">
    <source>
        <dbReference type="RuleBase" id="RU000488"/>
    </source>
</evidence>
<evidence type="ECO:0000256" key="5">
    <source>
        <dbReference type="ARBA" id="ARBA00022737"/>
    </source>
</evidence>
<dbReference type="GO" id="GO:1990542">
    <property type="term" value="P:mitochondrial transmembrane transport"/>
    <property type="evidence" value="ECO:0007669"/>
    <property type="project" value="InterPro"/>
</dbReference>
<keyword evidence="4 10" id="KW-0812">Transmembrane</keyword>
<evidence type="ECO:0000256" key="9">
    <source>
        <dbReference type="ARBA" id="ARBA00023136"/>
    </source>
</evidence>
<keyword evidence="9 10" id="KW-0472">Membrane</keyword>
<dbReference type="Proteomes" id="UP000316726">
    <property type="component" value="Chromosome 19"/>
</dbReference>
<gene>
    <name evidence="12" type="ORF">A3770_19p84580</name>
</gene>
<dbReference type="STRING" id="1764295.A0A5B8N259"/>
<dbReference type="InterPro" id="IPR023395">
    <property type="entry name" value="MCP_dom_sf"/>
</dbReference>
<dbReference type="GO" id="GO:0005743">
    <property type="term" value="C:mitochondrial inner membrane"/>
    <property type="evidence" value="ECO:0007669"/>
    <property type="project" value="UniProtKB-SubCell"/>
</dbReference>
<evidence type="ECO:0000313" key="12">
    <source>
        <dbReference type="EMBL" id="QDZ25940.1"/>
    </source>
</evidence>
<name>A0A5B8N259_9CHLO</name>
<protein>
    <submittedName>
        <fullName evidence="12">Mitochondrial carrier protein</fullName>
    </submittedName>
</protein>
<sequence length="395" mass="41047">MVSGVGENRRGGGVAGLDRVVAAAGAAVASALITNPMDVVKTRVQTQAAQLNMNAAVLSSSQSMKTVLPRLGLQSSQLTYLSCGCLPGVKLDANANPISINVGVTRGGALCATTGAKECGIFSGTLDAARKIVRKEGFKVLWRGTPAALAMAIPQVGIYMPTYEALKARLTKGATGEDSLMPALVAGTTARGLAVLITSPLERYRTRVQAFATKMPSSSPSPSSLGSLRGFSQLWKGTVATLARDVPFSGIYWVVTESVRRRLSSPVADAKHATEDAGPQGVLRQVAYVNLLSGTVGGVVAASVTTPLDVVKTRIQVDLLQDDRAATAKGQRPAVGFLRKDSGVRQVGGMIRKIATQEGPGRLFDGAAARAARAAPSCAIVLTSYEILKAIIAKF</sequence>
<comment type="subcellular location">
    <subcellularLocation>
        <location evidence="1">Mitochondrion inner membrane</location>
        <topology evidence="1">Multi-pass membrane protein</topology>
    </subcellularLocation>
</comment>
<dbReference type="Pfam" id="PF00153">
    <property type="entry name" value="Mito_carr"/>
    <property type="match status" value="4"/>
</dbReference>
<keyword evidence="5" id="KW-0677">Repeat</keyword>
<dbReference type="EMBL" id="CP031052">
    <property type="protein sequence ID" value="QDZ25940.1"/>
    <property type="molecule type" value="Genomic_DNA"/>
</dbReference>
<keyword evidence="7" id="KW-1133">Transmembrane helix</keyword>
<feature type="repeat" description="Solcar" evidence="10">
    <location>
        <begin position="14"/>
        <end position="169"/>
    </location>
</feature>
<dbReference type="PANTHER" id="PTHR45760:SF2">
    <property type="entry name" value="FI19922P1-RELATED"/>
    <property type="match status" value="1"/>
</dbReference>